<sequence>MRQSKRRRRRRRRKKEEEGDKDWCDRCCLHAQHRSGRCCLHALNCAGMAVPSEIRSHMASSTDHRRGGTCGSPYGVSANKNHGTGQHRAAAGRPEGRAREDEEERERERERGQNPTKKSAKRATTRAQPIGSTSRRDSPEVDSGAGTRPLGAKHSPEKTAVMRVVAPLGTSQNEQLRIPTRGHWHAAAAPWTGQRRPWRAPWPACNGHRGQFVPRSPAAARLPQLTTERGRRRGRQRRRRRRGGGEEEASPLRGRAQQGTRRLWWPRRARATSSAPRRPEERPESPSPSRKPGRSLLQRFATVLWRPMPTSCLRAVALP</sequence>
<dbReference type="EMBL" id="CAUYUJ010002069">
    <property type="protein sequence ID" value="CAK0799040.1"/>
    <property type="molecule type" value="Genomic_DNA"/>
</dbReference>
<feature type="compositionally biased region" description="Basic residues" evidence="1">
    <location>
        <begin position="230"/>
        <end position="242"/>
    </location>
</feature>
<reference evidence="2" key="1">
    <citation type="submission" date="2023-10" db="EMBL/GenBank/DDBJ databases">
        <authorList>
            <person name="Chen Y."/>
            <person name="Shah S."/>
            <person name="Dougan E. K."/>
            <person name="Thang M."/>
            <person name="Chan C."/>
        </authorList>
    </citation>
    <scope>NUCLEOTIDE SEQUENCE [LARGE SCALE GENOMIC DNA]</scope>
</reference>
<name>A0ABN9Q098_9DINO</name>
<proteinExistence type="predicted"/>
<organism evidence="2 3">
    <name type="scientific">Prorocentrum cordatum</name>
    <dbReference type="NCBI Taxonomy" id="2364126"/>
    <lineage>
        <taxon>Eukaryota</taxon>
        <taxon>Sar</taxon>
        <taxon>Alveolata</taxon>
        <taxon>Dinophyceae</taxon>
        <taxon>Prorocentrales</taxon>
        <taxon>Prorocentraceae</taxon>
        <taxon>Prorocentrum</taxon>
    </lineage>
</organism>
<feature type="region of interest" description="Disordered" evidence="1">
    <location>
        <begin position="1"/>
        <end position="20"/>
    </location>
</feature>
<feature type="region of interest" description="Disordered" evidence="1">
    <location>
        <begin position="57"/>
        <end position="159"/>
    </location>
</feature>
<gene>
    <name evidence="2" type="ORF">PCOR1329_LOCUS7618</name>
</gene>
<evidence type="ECO:0000313" key="3">
    <source>
        <dbReference type="Proteomes" id="UP001189429"/>
    </source>
</evidence>
<feature type="region of interest" description="Disordered" evidence="1">
    <location>
        <begin position="207"/>
        <end position="295"/>
    </location>
</feature>
<feature type="compositionally biased region" description="Basic and acidic residues" evidence="1">
    <location>
        <begin position="94"/>
        <end position="112"/>
    </location>
</feature>
<evidence type="ECO:0000256" key="1">
    <source>
        <dbReference type="SAM" id="MobiDB-lite"/>
    </source>
</evidence>
<comment type="caution">
    <text evidence="2">The sequence shown here is derived from an EMBL/GenBank/DDBJ whole genome shotgun (WGS) entry which is preliminary data.</text>
</comment>
<feature type="compositionally biased region" description="Basic residues" evidence="1">
    <location>
        <begin position="1"/>
        <end position="14"/>
    </location>
</feature>
<accession>A0ABN9Q098</accession>
<dbReference type="Proteomes" id="UP001189429">
    <property type="component" value="Unassembled WGS sequence"/>
</dbReference>
<protein>
    <submittedName>
        <fullName evidence="2">Uncharacterized protein</fullName>
    </submittedName>
</protein>
<keyword evidence="3" id="KW-1185">Reference proteome</keyword>
<evidence type="ECO:0000313" key="2">
    <source>
        <dbReference type="EMBL" id="CAK0799040.1"/>
    </source>
</evidence>